<dbReference type="RefSeq" id="WP_085482663.1">
    <property type="nucleotide sequence ID" value="NZ_FXAY01000001.1"/>
</dbReference>
<accession>A0A1X7IHQ9</accession>
<dbReference type="InterPro" id="IPR016024">
    <property type="entry name" value="ARM-type_fold"/>
</dbReference>
<dbReference type="Gene3D" id="1.25.40.290">
    <property type="entry name" value="ARM repeat domains"/>
    <property type="match status" value="1"/>
</dbReference>
<gene>
    <name evidence="1" type="ORF">SAMN06296010_0534</name>
</gene>
<dbReference type="EMBL" id="FXAY01000001">
    <property type="protein sequence ID" value="SMG14319.1"/>
    <property type="molecule type" value="Genomic_DNA"/>
</dbReference>
<evidence type="ECO:0000313" key="2">
    <source>
        <dbReference type="Proteomes" id="UP000193244"/>
    </source>
</evidence>
<evidence type="ECO:0000313" key="1">
    <source>
        <dbReference type="EMBL" id="SMG14319.1"/>
    </source>
</evidence>
<sequence length="377" mass="41401">MGVMNELIDRSTVLSLVGLLREADGTRAWGSVEESAEHVDGLQLRARSDLVAEAIVADESDYSLLTTTVRRALRSPTFAGWMIWPVSEAITTAALRGWSSDAHEEPVHFDDGLELLAELTPRLSAEFAIRRFLAADLDRALAKILPWTGSGDEHVRRLASEGTRPFLPWAVRVAALTSSPEKTVPILDALRTDPSEYVRRSVANHLNDLSRHNPGLVVQTAARWLERPDTNTAWVVRHGLRTLVKRADPGALALMGFSDATVRVSPITVADETIVLPGSLDFSFTVANEGDTAARLAIDYVVSYVKSSGALAEKVFKLSTRDVHPGETLGLRKRHAIHQMTTRVHYPGTHLIELQINGRRYSSRPFEVEIPSAVSPG</sequence>
<protein>
    <submittedName>
        <fullName evidence="1">3-methyladenine DNA glycosylase AlkC</fullName>
    </submittedName>
</protein>
<dbReference type="AlphaFoldDB" id="A0A1X7IHQ9"/>
<dbReference type="InterPro" id="IPR014825">
    <property type="entry name" value="DNA_alkylation"/>
</dbReference>
<organism evidence="1 2">
    <name type="scientific">Agreia pratensis</name>
    <dbReference type="NCBI Taxonomy" id="150121"/>
    <lineage>
        <taxon>Bacteria</taxon>
        <taxon>Bacillati</taxon>
        <taxon>Actinomycetota</taxon>
        <taxon>Actinomycetes</taxon>
        <taxon>Micrococcales</taxon>
        <taxon>Microbacteriaceae</taxon>
        <taxon>Agreia</taxon>
    </lineage>
</organism>
<name>A0A1X7IHQ9_9MICO</name>
<dbReference type="Pfam" id="PF08713">
    <property type="entry name" value="DNA_alkylation"/>
    <property type="match status" value="1"/>
</dbReference>
<dbReference type="SUPFAM" id="SSF48371">
    <property type="entry name" value="ARM repeat"/>
    <property type="match status" value="1"/>
</dbReference>
<keyword evidence="2" id="KW-1185">Reference proteome</keyword>
<dbReference type="Proteomes" id="UP000193244">
    <property type="component" value="Unassembled WGS sequence"/>
</dbReference>
<dbReference type="OrthoDB" id="9797162at2"/>
<reference evidence="2" key="1">
    <citation type="submission" date="2017-04" db="EMBL/GenBank/DDBJ databases">
        <authorList>
            <person name="Varghese N."/>
            <person name="Submissions S."/>
        </authorList>
    </citation>
    <scope>NUCLEOTIDE SEQUENCE [LARGE SCALE GENOMIC DNA]</scope>
    <source>
        <strain evidence="2">VKM Ac-2510</strain>
    </source>
</reference>
<proteinExistence type="predicted"/>